<evidence type="ECO:0000313" key="3">
    <source>
        <dbReference type="Proteomes" id="UP000673375"/>
    </source>
</evidence>
<keyword evidence="1" id="KW-0472">Membrane</keyword>
<keyword evidence="3" id="KW-1185">Reference proteome</keyword>
<evidence type="ECO:0000256" key="1">
    <source>
        <dbReference type="SAM" id="Phobius"/>
    </source>
</evidence>
<feature type="transmembrane region" description="Helical" evidence="1">
    <location>
        <begin position="24"/>
        <end position="46"/>
    </location>
</feature>
<dbReference type="RefSeq" id="WP_209558328.1">
    <property type="nucleotide sequence ID" value="NZ_JAEDXU010000008.1"/>
</dbReference>
<evidence type="ECO:0000313" key="2">
    <source>
        <dbReference type="EMBL" id="MBP1047549.1"/>
    </source>
</evidence>
<gene>
    <name evidence="2" type="ORF">I6N96_14780</name>
</gene>
<dbReference type="EMBL" id="JAEDXU010000008">
    <property type="protein sequence ID" value="MBP1047549.1"/>
    <property type="molecule type" value="Genomic_DNA"/>
</dbReference>
<sequence length="168" mass="19434">MVILIMPLNLKGSIKLSKQKIKRALVLFIATILIVMGLRALLIFWFREKDISEIRTDREGLEMYFPDFPETESLYWMSAVEKRSVGHVRTELYIFAKLDDAEFAHFIEGASYSEVTRLPLFFQPKQIKGPFYWQELEDTGQLDSSIGRTIYIDLQQSLVFIEASGTAN</sequence>
<dbReference type="Proteomes" id="UP000673375">
    <property type="component" value="Unassembled WGS sequence"/>
</dbReference>
<keyword evidence="1" id="KW-1133">Transmembrane helix</keyword>
<reference evidence="2 3" key="1">
    <citation type="submission" date="2020-12" db="EMBL/GenBank/DDBJ databases">
        <title>Vagococcus allomyrinae sp. nov. and Enterococcus lavae sp. nov., isolated from the larvae of Allomyrina dichotoma.</title>
        <authorList>
            <person name="Lee S.D."/>
        </authorList>
    </citation>
    <scope>NUCLEOTIDE SEQUENCE [LARGE SCALE GENOMIC DNA]</scope>
    <source>
        <strain evidence="2 3">BWM-S5</strain>
    </source>
</reference>
<accession>A0ABS4CLT0</accession>
<organism evidence="2 3">
    <name type="scientific">Enterococcus larvae</name>
    <dbReference type="NCBI Taxonomy" id="2794352"/>
    <lineage>
        <taxon>Bacteria</taxon>
        <taxon>Bacillati</taxon>
        <taxon>Bacillota</taxon>
        <taxon>Bacilli</taxon>
        <taxon>Lactobacillales</taxon>
        <taxon>Enterococcaceae</taxon>
        <taxon>Enterococcus</taxon>
    </lineage>
</organism>
<name>A0ABS4CLT0_9ENTE</name>
<protein>
    <submittedName>
        <fullName evidence="2">Uncharacterized protein</fullName>
    </submittedName>
</protein>
<proteinExistence type="predicted"/>
<keyword evidence="1" id="KW-0812">Transmembrane</keyword>
<comment type="caution">
    <text evidence="2">The sequence shown here is derived from an EMBL/GenBank/DDBJ whole genome shotgun (WGS) entry which is preliminary data.</text>
</comment>